<evidence type="ECO:0000256" key="1">
    <source>
        <dbReference type="SAM" id="Coils"/>
    </source>
</evidence>
<feature type="coiled-coil region" evidence="1">
    <location>
        <begin position="57"/>
        <end position="119"/>
    </location>
</feature>
<reference evidence="3" key="1">
    <citation type="submission" date="2021-05" db="EMBL/GenBank/DDBJ databases">
        <title>The genome of the haptophyte Pavlova lutheri (Diacronema luteri, Pavlovales) - a model for lipid biosynthesis in eukaryotic algae.</title>
        <authorList>
            <person name="Hulatt C.J."/>
            <person name="Posewitz M.C."/>
        </authorList>
    </citation>
    <scope>NUCLEOTIDE SEQUENCE</scope>
    <source>
        <strain evidence="3">NIVA-4/92</strain>
    </source>
</reference>
<dbReference type="Proteomes" id="UP000751190">
    <property type="component" value="Unassembled WGS sequence"/>
</dbReference>
<feature type="compositionally biased region" description="Polar residues" evidence="2">
    <location>
        <begin position="742"/>
        <end position="754"/>
    </location>
</feature>
<organism evidence="3 4">
    <name type="scientific">Diacronema lutheri</name>
    <name type="common">Unicellular marine alga</name>
    <name type="synonym">Monochrysis lutheri</name>
    <dbReference type="NCBI Taxonomy" id="2081491"/>
    <lineage>
        <taxon>Eukaryota</taxon>
        <taxon>Haptista</taxon>
        <taxon>Haptophyta</taxon>
        <taxon>Pavlovophyceae</taxon>
        <taxon>Pavlovales</taxon>
        <taxon>Pavlovaceae</taxon>
        <taxon>Diacronema</taxon>
    </lineage>
</organism>
<dbReference type="AlphaFoldDB" id="A0A8J6CF99"/>
<keyword evidence="1" id="KW-0175">Coiled coil</keyword>
<dbReference type="OMA" id="ERHECVI"/>
<protein>
    <submittedName>
        <fullName evidence="3">Uncharacterized protein</fullName>
    </submittedName>
</protein>
<evidence type="ECO:0000313" key="3">
    <source>
        <dbReference type="EMBL" id="KAG8470484.1"/>
    </source>
</evidence>
<sequence>MSADGPGAGHALIGGLHATREFFSFQLQLQSSQHALELEREKRQEAERCLRCLSSCERAGEDKARRMRQDAEAAERRIAEAERRSRELKDRCAQLSQRAQEASEEREKIRQQLHQWDRMTAGVLARFDGMNTHAAQRDIAHGAEMHAAHAREVALAAVLRSTIGDLEASELASKGMIDALSADGAQYAARIDGIKQALTMAEKAVEASEKRVDEHKERLSELRDELERSRAESAALGKERDALREEAGECAIKLRSEASRREHAEGSIVTTAAAHEARVAAEREIISRAEAALEEARRLHVELESKAAKLEGAHAQQAKRAQQLDDSLKAAEQQQLELARETRETHAKLERAEAEHARHAEQAERSLAELRAEVEKERALGAARDAVASEARAEEARAHQRALDEAHALAARELKAANEQIISLAGAKSALDAQADRMRELLGRAEKAEASSNTLDAKLRFEELRAREREAQLKAMQLDLEKAAVARTTYAVNLKSTTRELEQCDADVRATRARASKAAAAAAQELAQMKARADARDKDAKAAVQRAHELQAAVAKLETSARGAESSGADLAAQLQQANELLHAKDESVRAVREQAGALKKQLDQLEAANARLLCEKDALRGSAIAYKQEHERERGSLEQALTVARTELADKVKALDQADRSRFLVDSELSARRAECTQLGARIAQLEADKAAVADAARAPMAVTDERDSRFGTRLVASALDASASPSALVPCALRFDEPVSTPSSAPWAQTPYSEPAPAGAGAPSKTHESTLPSTASPWTILVQGTRDSEESGPALTRQLADEDSKGEQLAQQRGGRGGTSSRGAAAPSGGQKKAATQRAHASKGRKPKGANAVSADNVDAAPDCAAEQPAAGVDVQFDIFDFAA</sequence>
<proteinExistence type="predicted"/>
<feature type="coiled-coil region" evidence="1">
    <location>
        <begin position="191"/>
        <end position="246"/>
    </location>
</feature>
<feature type="region of interest" description="Disordered" evidence="2">
    <location>
        <begin position="338"/>
        <end position="364"/>
    </location>
</feature>
<evidence type="ECO:0000256" key="2">
    <source>
        <dbReference type="SAM" id="MobiDB-lite"/>
    </source>
</evidence>
<name>A0A8J6CF99_DIALT</name>
<accession>A0A8J6CF99</accession>
<feature type="region of interest" description="Disordered" evidence="2">
    <location>
        <begin position="314"/>
        <end position="333"/>
    </location>
</feature>
<feature type="region of interest" description="Disordered" evidence="2">
    <location>
        <begin position="740"/>
        <end position="858"/>
    </location>
</feature>
<feature type="coiled-coil region" evidence="1">
    <location>
        <begin position="428"/>
        <end position="481"/>
    </location>
</feature>
<gene>
    <name evidence="3" type="ORF">KFE25_008905</name>
</gene>
<keyword evidence="4" id="KW-1185">Reference proteome</keyword>
<feature type="compositionally biased region" description="Low complexity" evidence="2">
    <location>
        <begin position="823"/>
        <end position="833"/>
    </location>
</feature>
<feature type="coiled-coil region" evidence="1">
    <location>
        <begin position="589"/>
        <end position="648"/>
    </location>
</feature>
<evidence type="ECO:0000313" key="4">
    <source>
        <dbReference type="Proteomes" id="UP000751190"/>
    </source>
</evidence>
<comment type="caution">
    <text evidence="3">The sequence shown here is derived from an EMBL/GenBank/DDBJ whole genome shotgun (WGS) entry which is preliminary data.</text>
</comment>
<feature type="coiled-coil region" evidence="1">
    <location>
        <begin position="512"/>
        <end position="560"/>
    </location>
</feature>
<dbReference type="EMBL" id="JAGTXO010000001">
    <property type="protein sequence ID" value="KAG8470484.1"/>
    <property type="molecule type" value="Genomic_DNA"/>
</dbReference>